<dbReference type="InterPro" id="IPR050121">
    <property type="entry name" value="Cytochrome_P450_monoxygenase"/>
</dbReference>
<evidence type="ECO:0000313" key="3">
    <source>
        <dbReference type="Proteomes" id="UP000294508"/>
    </source>
</evidence>
<dbReference type="Pfam" id="PF00067">
    <property type="entry name" value="p450"/>
    <property type="match status" value="1"/>
</dbReference>
<evidence type="ECO:0000256" key="1">
    <source>
        <dbReference type="ARBA" id="ARBA00010617"/>
    </source>
</evidence>
<evidence type="ECO:0000313" key="2">
    <source>
        <dbReference type="EMBL" id="TCO26330.1"/>
    </source>
</evidence>
<dbReference type="InterPro" id="IPR001128">
    <property type="entry name" value="Cyt_P450"/>
</dbReference>
<sequence>MLPTATFPDAARATRDVLLPVVAQGAILRRPAASRAAELLHADDRALRRVRALRRRYGEGPLLIRLPGRTIALVLDPDHVHRILRETPEPFSAATSDKVGALEHFQPHAVLATDPPLRAPRREVNEEALDSHRPVHRHAESMIEAVIAELHLEGTFGWTDFREVWSRIVRRIVLGDKARDDTELTALLDVLRSNANWAAVHPRNRNAQERLDLKLGEYVENAAPGSLAESLMHSTIKRDSRIVEPGGGLDPAGQVPHWLFAFDGAGIALWRLLAVLATRPDAADRIATEESALRAYAGAAAQESVRLWPTTLVVLREGRTETRWADGAAPAGTEFAIVSSVFHRDDEVLDFANDFVPEIWLDGRSDGPWPLIPFSEGPAVCPGRNVVLLTISTAAHHLVTHYDLDLDPHTRAKLTDGPLPTTFDHTAPRMGFWRK</sequence>
<dbReference type="Proteomes" id="UP000294508">
    <property type="component" value="Unassembled WGS sequence"/>
</dbReference>
<dbReference type="PANTHER" id="PTHR24305">
    <property type="entry name" value="CYTOCHROME P450"/>
    <property type="match status" value="1"/>
</dbReference>
<comment type="similarity">
    <text evidence="1">Belongs to the cytochrome P450 family.</text>
</comment>
<dbReference type="InterPro" id="IPR036396">
    <property type="entry name" value="Cyt_P450_sf"/>
</dbReference>
<organism evidence="2 3">
    <name type="scientific">Kribbella steppae</name>
    <dbReference type="NCBI Taxonomy" id="2512223"/>
    <lineage>
        <taxon>Bacteria</taxon>
        <taxon>Bacillati</taxon>
        <taxon>Actinomycetota</taxon>
        <taxon>Actinomycetes</taxon>
        <taxon>Propionibacteriales</taxon>
        <taxon>Kribbellaceae</taxon>
        <taxon>Kribbella</taxon>
    </lineage>
</organism>
<protein>
    <submittedName>
        <fullName evidence="2">Cytochrome P450</fullName>
    </submittedName>
</protein>
<keyword evidence="3" id="KW-1185">Reference proteome</keyword>
<name>A0A4R2HDI9_9ACTN</name>
<dbReference type="GO" id="GO:0004497">
    <property type="term" value="F:monooxygenase activity"/>
    <property type="evidence" value="ECO:0007669"/>
    <property type="project" value="InterPro"/>
</dbReference>
<dbReference type="RefSeq" id="WP_132210976.1">
    <property type="nucleotide sequence ID" value="NZ_SLWN01000007.1"/>
</dbReference>
<comment type="caution">
    <text evidence="2">The sequence shown here is derived from an EMBL/GenBank/DDBJ whole genome shotgun (WGS) entry which is preliminary data.</text>
</comment>
<dbReference type="PANTHER" id="PTHR24305:SF166">
    <property type="entry name" value="CYTOCHROME P450 12A4, MITOCHONDRIAL-RELATED"/>
    <property type="match status" value="1"/>
</dbReference>
<dbReference type="AlphaFoldDB" id="A0A4R2HDI9"/>
<gene>
    <name evidence="2" type="ORF">EV652_107221</name>
</gene>
<dbReference type="Gene3D" id="1.10.630.10">
    <property type="entry name" value="Cytochrome P450"/>
    <property type="match status" value="1"/>
</dbReference>
<accession>A0A4R2HDI9</accession>
<dbReference type="OrthoDB" id="7376058at2"/>
<dbReference type="SUPFAM" id="SSF48264">
    <property type="entry name" value="Cytochrome P450"/>
    <property type="match status" value="1"/>
</dbReference>
<dbReference type="GO" id="GO:0005506">
    <property type="term" value="F:iron ion binding"/>
    <property type="evidence" value="ECO:0007669"/>
    <property type="project" value="InterPro"/>
</dbReference>
<dbReference type="GO" id="GO:0016705">
    <property type="term" value="F:oxidoreductase activity, acting on paired donors, with incorporation or reduction of molecular oxygen"/>
    <property type="evidence" value="ECO:0007669"/>
    <property type="project" value="InterPro"/>
</dbReference>
<dbReference type="GO" id="GO:0020037">
    <property type="term" value="F:heme binding"/>
    <property type="evidence" value="ECO:0007669"/>
    <property type="project" value="InterPro"/>
</dbReference>
<reference evidence="2 3" key="1">
    <citation type="journal article" date="2015" name="Stand. Genomic Sci.">
        <title>Genomic Encyclopedia of Bacterial and Archaeal Type Strains, Phase III: the genomes of soil and plant-associated and newly described type strains.</title>
        <authorList>
            <person name="Whitman W.B."/>
            <person name="Woyke T."/>
            <person name="Klenk H.P."/>
            <person name="Zhou Y."/>
            <person name="Lilburn T.G."/>
            <person name="Beck B.J."/>
            <person name="De Vos P."/>
            <person name="Vandamme P."/>
            <person name="Eisen J.A."/>
            <person name="Garrity G."/>
            <person name="Hugenholtz P."/>
            <person name="Kyrpides N.C."/>
        </authorList>
    </citation>
    <scope>NUCLEOTIDE SEQUENCE [LARGE SCALE GENOMIC DNA]</scope>
    <source>
        <strain evidence="2 3">VKM Ac-2572</strain>
    </source>
</reference>
<dbReference type="EMBL" id="SLWN01000007">
    <property type="protein sequence ID" value="TCO26330.1"/>
    <property type="molecule type" value="Genomic_DNA"/>
</dbReference>
<proteinExistence type="inferred from homology"/>